<dbReference type="GO" id="GO:0008483">
    <property type="term" value="F:transaminase activity"/>
    <property type="evidence" value="ECO:0007669"/>
    <property type="project" value="UniProtKB-KW"/>
</dbReference>
<dbReference type="Pfam" id="PF00392">
    <property type="entry name" value="GntR"/>
    <property type="match status" value="1"/>
</dbReference>
<feature type="domain" description="HTH gntR-type" evidence="8">
    <location>
        <begin position="14"/>
        <end position="82"/>
    </location>
</feature>
<dbReference type="KEGG" id="sste:SAMEA4384403_2342"/>
<dbReference type="PANTHER" id="PTHR46577">
    <property type="entry name" value="HTH-TYPE TRANSCRIPTIONAL REGULATORY PROTEIN GABR"/>
    <property type="match status" value="1"/>
</dbReference>
<dbReference type="InterPro" id="IPR015424">
    <property type="entry name" value="PyrdxlP-dep_Trfase"/>
</dbReference>
<keyword evidence="3" id="KW-0032">Aminotransferase</keyword>
<evidence type="ECO:0000256" key="2">
    <source>
        <dbReference type="ARBA" id="ARBA00005384"/>
    </source>
</evidence>
<protein>
    <submittedName>
        <fullName evidence="9">GntR family transcriptional regulator</fullName>
    </submittedName>
</protein>
<dbReference type="InterPro" id="IPR036390">
    <property type="entry name" value="WH_DNA-bd_sf"/>
</dbReference>
<dbReference type="GO" id="GO:0003700">
    <property type="term" value="F:DNA-binding transcription factor activity"/>
    <property type="evidence" value="ECO:0007669"/>
    <property type="project" value="InterPro"/>
</dbReference>
<dbReference type="InterPro" id="IPR000524">
    <property type="entry name" value="Tscrpt_reg_HTH_GntR"/>
</dbReference>
<dbReference type="PROSITE" id="PS50949">
    <property type="entry name" value="HTH_GNTR"/>
    <property type="match status" value="1"/>
</dbReference>
<dbReference type="Pfam" id="PF00155">
    <property type="entry name" value="Aminotran_1_2"/>
    <property type="match status" value="1"/>
</dbReference>
<keyword evidence="6" id="KW-0238">DNA-binding</keyword>
<accession>A0A240AAC1</accession>
<evidence type="ECO:0000256" key="5">
    <source>
        <dbReference type="ARBA" id="ARBA00023015"/>
    </source>
</evidence>
<dbReference type="SUPFAM" id="SSF46785">
    <property type="entry name" value="Winged helix' DNA-binding domain"/>
    <property type="match status" value="1"/>
</dbReference>
<dbReference type="Proteomes" id="UP000242084">
    <property type="component" value="Chromosome 1"/>
</dbReference>
<dbReference type="CDD" id="cd07377">
    <property type="entry name" value="WHTH_GntR"/>
    <property type="match status" value="1"/>
</dbReference>
<evidence type="ECO:0000256" key="4">
    <source>
        <dbReference type="ARBA" id="ARBA00022898"/>
    </source>
</evidence>
<dbReference type="OrthoDB" id="9808770at2"/>
<comment type="similarity">
    <text evidence="2">In the C-terminal section; belongs to the class-I pyridoxal-phosphate-dependent aminotransferase family.</text>
</comment>
<evidence type="ECO:0000313" key="10">
    <source>
        <dbReference type="Proteomes" id="UP000242084"/>
    </source>
</evidence>
<keyword evidence="7" id="KW-0804">Transcription</keyword>
<evidence type="ECO:0000256" key="6">
    <source>
        <dbReference type="ARBA" id="ARBA00023125"/>
    </source>
</evidence>
<proteinExistence type="inferred from homology"/>
<dbReference type="InterPro" id="IPR051446">
    <property type="entry name" value="HTH_trans_reg/aminotransferase"/>
</dbReference>
<gene>
    <name evidence="9" type="primary">gabR_2</name>
    <name evidence="9" type="ORF">SAMEA4384403_02342</name>
</gene>
<dbReference type="Gene3D" id="1.10.10.10">
    <property type="entry name" value="Winged helix-like DNA-binding domain superfamily/Winged helix DNA-binding domain"/>
    <property type="match status" value="1"/>
</dbReference>
<evidence type="ECO:0000313" key="9">
    <source>
        <dbReference type="EMBL" id="SNV80391.1"/>
    </source>
</evidence>
<evidence type="ECO:0000256" key="7">
    <source>
        <dbReference type="ARBA" id="ARBA00023163"/>
    </source>
</evidence>
<dbReference type="GO" id="GO:0030170">
    <property type="term" value="F:pyridoxal phosphate binding"/>
    <property type="evidence" value="ECO:0007669"/>
    <property type="project" value="InterPro"/>
</dbReference>
<dbReference type="AlphaFoldDB" id="A0A240AAC1"/>
<keyword evidence="5" id="KW-0805">Transcription regulation</keyword>
<evidence type="ECO:0000256" key="1">
    <source>
        <dbReference type="ARBA" id="ARBA00001933"/>
    </source>
</evidence>
<dbReference type="EMBL" id="LT906462">
    <property type="protein sequence ID" value="SNV80391.1"/>
    <property type="molecule type" value="Genomic_DNA"/>
</dbReference>
<evidence type="ECO:0000256" key="3">
    <source>
        <dbReference type="ARBA" id="ARBA00022576"/>
    </source>
</evidence>
<keyword evidence="3" id="KW-0808">Transferase</keyword>
<dbReference type="InterPro" id="IPR036388">
    <property type="entry name" value="WH-like_DNA-bd_sf"/>
</dbReference>
<dbReference type="InterPro" id="IPR015421">
    <property type="entry name" value="PyrdxlP-dep_Trfase_major"/>
</dbReference>
<dbReference type="SUPFAM" id="SSF53383">
    <property type="entry name" value="PLP-dependent transferases"/>
    <property type="match status" value="1"/>
</dbReference>
<name>A0A240AAC1_9STAP</name>
<dbReference type="Gene3D" id="3.40.640.10">
    <property type="entry name" value="Type I PLP-dependent aspartate aminotransferase-like (Major domain)"/>
    <property type="match status" value="1"/>
</dbReference>
<dbReference type="RefSeq" id="WP_095089807.1">
    <property type="nucleotide sequence ID" value="NZ_BMDM01000001.1"/>
</dbReference>
<evidence type="ECO:0000259" key="8">
    <source>
        <dbReference type="PROSITE" id="PS50949"/>
    </source>
</evidence>
<dbReference type="SMART" id="SM00345">
    <property type="entry name" value="HTH_GNTR"/>
    <property type="match status" value="1"/>
</dbReference>
<dbReference type="InterPro" id="IPR004839">
    <property type="entry name" value="Aminotransferase_I/II_large"/>
</dbReference>
<sequence length="464" mass="54190">MEMLMFNINRNINVPIYKQLYENIKKNIINNVLQHDEKLPSKRQLSHYLSVSQTTIEHAYQLLADEGYIYSKNRSGFYINDIVNLPVTYKTKLTNDTQHQPRHFKYSFKLGAVDQSHFPNGLFRKYAKEAFDEAQLYMLDSGHKQGDYRLRKEIRNYIFHSRGVNASPDQIIVGSSTEQLLSIITDTIASATYMIEDPLYKQVRDLLKRKHIPFEFISVRKNGIDIEEINKANKDIVYITPSHQFPTGVIMDLKRRTQLIKWASEKPSRYIIEDDYDSEFRYSGKPIPALQSIDNTDSVIYVSTFSKSISPSIRVAYAVLPKKLLKQYQEKSNIEGGTVPRHTQFILSRFMEEGHFERHLNRMRKIYRHKKNTIINELHKYPNHFTVSGELTGMHFILTVRNGLTLDECIKRAEECSIDIKPLSHYRFKKGDDTPHFVLGFGGIENKDLQSHIEALITCWRTDK</sequence>
<reference evidence="9 10" key="1">
    <citation type="submission" date="2017-06" db="EMBL/GenBank/DDBJ databases">
        <authorList>
            <consortium name="Pathogen Informatics"/>
        </authorList>
    </citation>
    <scope>NUCLEOTIDE SEQUENCE [LARGE SCALE GENOMIC DNA]</scope>
    <source>
        <strain evidence="9 10">NCTC13839</strain>
    </source>
</reference>
<dbReference type="CDD" id="cd00609">
    <property type="entry name" value="AAT_like"/>
    <property type="match status" value="1"/>
</dbReference>
<comment type="cofactor">
    <cofactor evidence="1">
        <name>pyridoxal 5'-phosphate</name>
        <dbReference type="ChEBI" id="CHEBI:597326"/>
    </cofactor>
</comment>
<dbReference type="GO" id="GO:0003677">
    <property type="term" value="F:DNA binding"/>
    <property type="evidence" value="ECO:0007669"/>
    <property type="project" value="UniProtKB-KW"/>
</dbReference>
<keyword evidence="10" id="KW-1185">Reference proteome</keyword>
<organism evidence="9 10">
    <name type="scientific">Mammaliicoccus stepanovicii</name>
    <dbReference type="NCBI Taxonomy" id="643214"/>
    <lineage>
        <taxon>Bacteria</taxon>
        <taxon>Bacillati</taxon>
        <taxon>Bacillota</taxon>
        <taxon>Bacilli</taxon>
        <taxon>Bacillales</taxon>
        <taxon>Staphylococcaceae</taxon>
        <taxon>Mammaliicoccus</taxon>
    </lineage>
</organism>
<dbReference type="PANTHER" id="PTHR46577:SF1">
    <property type="entry name" value="HTH-TYPE TRANSCRIPTIONAL REGULATORY PROTEIN GABR"/>
    <property type="match status" value="1"/>
</dbReference>
<keyword evidence="4" id="KW-0663">Pyridoxal phosphate</keyword>